<evidence type="ECO:0000256" key="8">
    <source>
        <dbReference type="PROSITE-ProRule" id="PRU00282"/>
    </source>
</evidence>
<keyword evidence="4 8" id="KW-0812">Transmembrane</keyword>
<proteinExistence type="inferred from homology"/>
<keyword evidence="5" id="KW-0677">Repeat</keyword>
<dbReference type="AlphaFoldDB" id="A0A2G9HC62"/>
<comment type="similarity">
    <text evidence="2">Belongs to the mitochondrial carrier (TC 2.A.29) family.</text>
</comment>
<dbReference type="Pfam" id="PF00153">
    <property type="entry name" value="Mito_carr"/>
    <property type="match status" value="3"/>
</dbReference>
<evidence type="ECO:0000256" key="5">
    <source>
        <dbReference type="ARBA" id="ARBA00022737"/>
    </source>
</evidence>
<evidence type="ECO:0000256" key="2">
    <source>
        <dbReference type="ARBA" id="ARBA00006375"/>
    </source>
</evidence>
<keyword evidence="3" id="KW-0813">Transport</keyword>
<dbReference type="PROSITE" id="PS50920">
    <property type="entry name" value="SOLCAR"/>
    <property type="match status" value="3"/>
</dbReference>
<dbReference type="PANTHER" id="PTHR45667">
    <property type="entry name" value="S-ADENOSYLMETHIONINE MITOCHONDRIAL CARRIER PROTEIN"/>
    <property type="match status" value="1"/>
</dbReference>
<keyword evidence="7 8" id="KW-0472">Membrane</keyword>
<feature type="repeat" description="Solcar" evidence="8">
    <location>
        <begin position="354"/>
        <end position="438"/>
    </location>
</feature>
<evidence type="ECO:0000313" key="10">
    <source>
        <dbReference type="Proteomes" id="UP000231279"/>
    </source>
</evidence>
<comment type="subcellular location">
    <subcellularLocation>
        <location evidence="1">Membrane</location>
        <topology evidence="1">Multi-pass membrane protein</topology>
    </subcellularLocation>
</comment>
<feature type="repeat" description="Solcar" evidence="8">
    <location>
        <begin position="447"/>
        <end position="530"/>
    </location>
</feature>
<dbReference type="OrthoDB" id="10253709at2759"/>
<sequence>MTGDCVSPGREKISVKSRNNPFEGAFFEIADFDYRNITSSENDKCTPQNSNPQSSGILSTTDLTSALEYAWHCAKKPLSVLLSQTNSKCKYEVIQEGGTLHYFTDGRTFRASISADNQPWLRYFHTKEKLEHFTVDQKTLCFQPSYETFSFWGIVQTSSTMIDGSFIDNCILSTRIPPNLGSIYGWMSEIALAKQNIQINSVKIESNGTCKCHTVSRSANSGSGCVPADTTRTLNYATTGTPAFQPEAAETLDLSFEEVANSDLKAPTSVCSEDEFVHDQHIEATDCEIFTSRCDTEFQDTNSTSLSHDCENSIKESRNHLHENQQDLGTAFAKADSSEVESSLLVKEKPQYAFAKQEHAFAGAMAGIFVSLCLHPMDTIKTVIQSCRADQKPLHTIGRSIIAERGILGLYRGISSNILSSAPISAVYTFTYESVKRNMLPLLPKEYHSMAHCTAGGCASIATSFIFTPSERIKQQMQVGLHYRNCWNAFIQVVQKGGLPSLYAGWGAVLCRNIPHSMIKFYTYESLKQVMLPSIQSNAQANILATLVCGGLAGSMASLFTTPFDVVKTRLQTQIPGSMTQYSGVFNTLTAIGKYEGLKGLYRGLTPRLVMYMIQGGLFFVSYESFKRLFSLEVPQMSSRTFQHKEKMGDDSTMLPSAISATA</sequence>
<evidence type="ECO:0000313" key="9">
    <source>
        <dbReference type="EMBL" id="PIN15104.1"/>
    </source>
</evidence>
<evidence type="ECO:0000256" key="4">
    <source>
        <dbReference type="ARBA" id="ARBA00022692"/>
    </source>
</evidence>
<feature type="repeat" description="Solcar" evidence="8">
    <location>
        <begin position="541"/>
        <end position="629"/>
    </location>
</feature>
<gene>
    <name evidence="9" type="ORF">CDL12_12254</name>
</gene>
<reference evidence="10" key="1">
    <citation type="journal article" date="2018" name="Gigascience">
        <title>Genome assembly of the Pink Ipe (Handroanthus impetiginosus, Bignoniaceae), a highly valued, ecologically keystone Neotropical timber forest tree.</title>
        <authorList>
            <person name="Silva-Junior O.B."/>
            <person name="Grattapaglia D."/>
            <person name="Novaes E."/>
            <person name="Collevatti R.G."/>
        </authorList>
    </citation>
    <scope>NUCLEOTIDE SEQUENCE [LARGE SCALE GENOMIC DNA]</scope>
    <source>
        <strain evidence="10">cv. UFG-1</strain>
    </source>
</reference>
<comment type="caution">
    <text evidence="9">The sequence shown here is derived from an EMBL/GenBank/DDBJ whole genome shotgun (WGS) entry which is preliminary data.</text>
</comment>
<evidence type="ECO:0000256" key="3">
    <source>
        <dbReference type="ARBA" id="ARBA00022448"/>
    </source>
</evidence>
<dbReference type="SUPFAM" id="SSF103506">
    <property type="entry name" value="Mitochondrial carrier"/>
    <property type="match status" value="1"/>
</dbReference>
<protein>
    <submittedName>
        <fullName evidence="9">Mitochondrial carrier protein PET8</fullName>
    </submittedName>
</protein>
<dbReference type="InterPro" id="IPR018108">
    <property type="entry name" value="MCP_transmembrane"/>
</dbReference>
<evidence type="ECO:0000256" key="1">
    <source>
        <dbReference type="ARBA" id="ARBA00004141"/>
    </source>
</evidence>
<dbReference type="EMBL" id="NKXS01002148">
    <property type="protein sequence ID" value="PIN15104.1"/>
    <property type="molecule type" value="Genomic_DNA"/>
</dbReference>
<dbReference type="Proteomes" id="UP000231279">
    <property type="component" value="Unassembled WGS sequence"/>
</dbReference>
<organism evidence="9 10">
    <name type="scientific">Handroanthus impetiginosus</name>
    <dbReference type="NCBI Taxonomy" id="429701"/>
    <lineage>
        <taxon>Eukaryota</taxon>
        <taxon>Viridiplantae</taxon>
        <taxon>Streptophyta</taxon>
        <taxon>Embryophyta</taxon>
        <taxon>Tracheophyta</taxon>
        <taxon>Spermatophyta</taxon>
        <taxon>Magnoliopsida</taxon>
        <taxon>eudicotyledons</taxon>
        <taxon>Gunneridae</taxon>
        <taxon>Pentapetalae</taxon>
        <taxon>asterids</taxon>
        <taxon>lamiids</taxon>
        <taxon>Lamiales</taxon>
        <taxon>Bignoniaceae</taxon>
        <taxon>Crescentiina</taxon>
        <taxon>Tabebuia alliance</taxon>
        <taxon>Handroanthus</taxon>
    </lineage>
</organism>
<accession>A0A2G9HC62</accession>
<dbReference type="GO" id="GO:0016020">
    <property type="term" value="C:membrane"/>
    <property type="evidence" value="ECO:0007669"/>
    <property type="project" value="UniProtKB-SubCell"/>
</dbReference>
<evidence type="ECO:0000256" key="6">
    <source>
        <dbReference type="ARBA" id="ARBA00022989"/>
    </source>
</evidence>
<dbReference type="Gene3D" id="1.50.40.10">
    <property type="entry name" value="Mitochondrial carrier domain"/>
    <property type="match status" value="2"/>
</dbReference>
<keyword evidence="10" id="KW-1185">Reference proteome</keyword>
<keyword evidence="6" id="KW-1133">Transmembrane helix</keyword>
<dbReference type="InterPro" id="IPR023395">
    <property type="entry name" value="MCP_dom_sf"/>
</dbReference>
<dbReference type="FunFam" id="1.50.40.10:FF:000162">
    <property type="entry name" value="Mitochondrial substrate carrier protein-like"/>
    <property type="match status" value="1"/>
</dbReference>
<name>A0A2G9HC62_9LAMI</name>
<evidence type="ECO:0000256" key="7">
    <source>
        <dbReference type="ARBA" id="ARBA00023136"/>
    </source>
</evidence>